<dbReference type="InterPro" id="IPR006073">
    <property type="entry name" value="GTP-bd"/>
</dbReference>
<dbReference type="EMBL" id="JAQIBC010000007">
    <property type="protein sequence ID" value="MDM5264337.1"/>
    <property type="molecule type" value="Genomic_DNA"/>
</dbReference>
<accession>A0ABT7QUC0</accession>
<gene>
    <name evidence="12" type="primary">yihA</name>
    <name evidence="10" type="synonym">engB</name>
    <name evidence="12" type="ORF">PF327_09035</name>
</gene>
<evidence type="ECO:0000256" key="1">
    <source>
        <dbReference type="ARBA" id="ARBA00001946"/>
    </source>
</evidence>
<keyword evidence="9 10" id="KW-0131">Cell cycle</keyword>
<evidence type="ECO:0000256" key="5">
    <source>
        <dbReference type="ARBA" id="ARBA00022741"/>
    </source>
</evidence>
<evidence type="ECO:0000256" key="3">
    <source>
        <dbReference type="ARBA" id="ARBA00022618"/>
    </source>
</evidence>
<sequence>MSTPRVVEAAFIKSAQSIADSLPEDMSEVVFLGRSNVGKSSTLNSLTQRKNLAKSSATPGKTQLINFFETRYLYNEESYPVRFVDLPGFGYAKVSKSLKEVWQKNLVEFIQHRVSIRLFIHLRDARHPHAKIDDDVEAYISEFIRPDQKYLTVFTKIDKLNQKERAKLKKDFPGSITLSNLKKNGHDRVHQMILETIFGVEDGTKSKSDSVEENEEKE</sequence>
<keyword evidence="7 10" id="KW-0342">GTP-binding</keyword>
<comment type="function">
    <text evidence="10">Necessary for normal cell division and for the maintenance of normal septation.</text>
</comment>
<keyword evidence="13" id="KW-1185">Reference proteome</keyword>
<proteinExistence type="inferred from homology"/>
<dbReference type="PANTHER" id="PTHR11649:SF13">
    <property type="entry name" value="ENGB-TYPE G DOMAIN-CONTAINING PROTEIN"/>
    <property type="match status" value="1"/>
</dbReference>
<dbReference type="InterPro" id="IPR030393">
    <property type="entry name" value="G_ENGB_dom"/>
</dbReference>
<evidence type="ECO:0000259" key="11">
    <source>
        <dbReference type="PROSITE" id="PS51706"/>
    </source>
</evidence>
<dbReference type="InterPro" id="IPR019987">
    <property type="entry name" value="GTP-bd_ribosome_bio_YsxC"/>
</dbReference>
<organism evidence="12 13">
    <name type="scientific">Sulfurovum xiamenensis</name>
    <dbReference type="NCBI Taxonomy" id="3019066"/>
    <lineage>
        <taxon>Bacteria</taxon>
        <taxon>Pseudomonadati</taxon>
        <taxon>Campylobacterota</taxon>
        <taxon>Epsilonproteobacteria</taxon>
        <taxon>Campylobacterales</taxon>
        <taxon>Sulfurovaceae</taxon>
        <taxon>Sulfurovum</taxon>
    </lineage>
</organism>
<keyword evidence="4" id="KW-0479">Metal-binding</keyword>
<dbReference type="Proteomes" id="UP001169066">
    <property type="component" value="Unassembled WGS sequence"/>
</dbReference>
<protein>
    <recommendedName>
        <fullName evidence="10">Probable GTP-binding protein EngB</fullName>
    </recommendedName>
</protein>
<dbReference type="PANTHER" id="PTHR11649">
    <property type="entry name" value="MSS1/TRME-RELATED GTP-BINDING PROTEIN"/>
    <property type="match status" value="1"/>
</dbReference>
<dbReference type="NCBIfam" id="TIGR03598">
    <property type="entry name" value="GTPase_YsxC"/>
    <property type="match status" value="1"/>
</dbReference>
<evidence type="ECO:0000256" key="8">
    <source>
        <dbReference type="ARBA" id="ARBA00023210"/>
    </source>
</evidence>
<keyword evidence="3 10" id="KW-0132">Cell division</keyword>
<comment type="similarity">
    <text evidence="2 10">Belongs to the TRAFAC class TrmE-Era-EngA-EngB-Septin-like GTPase superfamily. EngB GTPase family.</text>
</comment>
<comment type="caution">
    <text evidence="12">The sequence shown here is derived from an EMBL/GenBank/DDBJ whole genome shotgun (WGS) entry which is preliminary data.</text>
</comment>
<dbReference type="Pfam" id="PF01926">
    <property type="entry name" value="MMR_HSR1"/>
    <property type="match status" value="1"/>
</dbReference>
<evidence type="ECO:0000256" key="2">
    <source>
        <dbReference type="ARBA" id="ARBA00009638"/>
    </source>
</evidence>
<name>A0ABT7QUC0_9BACT</name>
<feature type="domain" description="EngB-type G" evidence="11">
    <location>
        <begin position="25"/>
        <end position="199"/>
    </location>
</feature>
<keyword evidence="8 10" id="KW-0717">Septation</keyword>
<dbReference type="CDD" id="cd01876">
    <property type="entry name" value="YihA_EngB"/>
    <property type="match status" value="1"/>
</dbReference>
<keyword evidence="6" id="KW-0460">Magnesium</keyword>
<dbReference type="Gene3D" id="3.40.50.300">
    <property type="entry name" value="P-loop containing nucleotide triphosphate hydrolases"/>
    <property type="match status" value="1"/>
</dbReference>
<evidence type="ECO:0000256" key="9">
    <source>
        <dbReference type="ARBA" id="ARBA00023306"/>
    </source>
</evidence>
<evidence type="ECO:0000256" key="10">
    <source>
        <dbReference type="HAMAP-Rule" id="MF_00321"/>
    </source>
</evidence>
<keyword evidence="5 10" id="KW-0547">Nucleotide-binding</keyword>
<evidence type="ECO:0000313" key="13">
    <source>
        <dbReference type="Proteomes" id="UP001169066"/>
    </source>
</evidence>
<evidence type="ECO:0000256" key="7">
    <source>
        <dbReference type="ARBA" id="ARBA00023134"/>
    </source>
</evidence>
<evidence type="ECO:0000256" key="4">
    <source>
        <dbReference type="ARBA" id="ARBA00022723"/>
    </source>
</evidence>
<dbReference type="InterPro" id="IPR027417">
    <property type="entry name" value="P-loop_NTPase"/>
</dbReference>
<dbReference type="HAMAP" id="MF_00321">
    <property type="entry name" value="GTPase_EngB"/>
    <property type="match status" value="1"/>
</dbReference>
<evidence type="ECO:0000256" key="6">
    <source>
        <dbReference type="ARBA" id="ARBA00022842"/>
    </source>
</evidence>
<dbReference type="RefSeq" id="WP_289402236.1">
    <property type="nucleotide sequence ID" value="NZ_JAQIBC010000007.1"/>
</dbReference>
<dbReference type="PROSITE" id="PS51706">
    <property type="entry name" value="G_ENGB"/>
    <property type="match status" value="1"/>
</dbReference>
<dbReference type="SUPFAM" id="SSF52540">
    <property type="entry name" value="P-loop containing nucleoside triphosphate hydrolases"/>
    <property type="match status" value="1"/>
</dbReference>
<comment type="cofactor">
    <cofactor evidence="1">
        <name>Mg(2+)</name>
        <dbReference type="ChEBI" id="CHEBI:18420"/>
    </cofactor>
</comment>
<reference evidence="12" key="1">
    <citation type="submission" date="2023-01" db="EMBL/GenBank/DDBJ databases">
        <title>Sulfurovum sp. XTW-4 genome assembly.</title>
        <authorList>
            <person name="Wang J."/>
        </authorList>
    </citation>
    <scope>NUCLEOTIDE SEQUENCE</scope>
    <source>
        <strain evidence="12">XTW-4</strain>
    </source>
</reference>
<evidence type="ECO:0000313" key="12">
    <source>
        <dbReference type="EMBL" id="MDM5264337.1"/>
    </source>
</evidence>